<gene>
    <name evidence="2" type="ORF">HK097_002107</name>
</gene>
<keyword evidence="3" id="KW-1185">Reference proteome</keyword>
<feature type="non-terminal residue" evidence="2">
    <location>
        <position position="78"/>
    </location>
</feature>
<evidence type="ECO:0000256" key="1">
    <source>
        <dbReference type="SAM" id="MobiDB-lite"/>
    </source>
</evidence>
<evidence type="ECO:0000313" key="3">
    <source>
        <dbReference type="Proteomes" id="UP001212841"/>
    </source>
</evidence>
<protein>
    <submittedName>
        <fullName evidence="2">Uncharacterized protein</fullName>
    </submittedName>
</protein>
<name>A0AAD5S4Q3_9FUNG</name>
<evidence type="ECO:0000313" key="2">
    <source>
        <dbReference type="EMBL" id="KAJ3042191.1"/>
    </source>
</evidence>
<reference evidence="2" key="1">
    <citation type="submission" date="2020-05" db="EMBL/GenBank/DDBJ databases">
        <title>Phylogenomic resolution of chytrid fungi.</title>
        <authorList>
            <person name="Stajich J.E."/>
            <person name="Amses K."/>
            <person name="Simmons R."/>
            <person name="Seto K."/>
            <person name="Myers J."/>
            <person name="Bonds A."/>
            <person name="Quandt C.A."/>
            <person name="Barry K."/>
            <person name="Liu P."/>
            <person name="Grigoriev I."/>
            <person name="Longcore J.E."/>
            <person name="James T.Y."/>
        </authorList>
    </citation>
    <scope>NUCLEOTIDE SEQUENCE</scope>
    <source>
        <strain evidence="2">JEL0318</strain>
    </source>
</reference>
<feature type="region of interest" description="Disordered" evidence="1">
    <location>
        <begin position="41"/>
        <end position="61"/>
    </location>
</feature>
<dbReference type="Proteomes" id="UP001212841">
    <property type="component" value="Unassembled WGS sequence"/>
</dbReference>
<proteinExistence type="predicted"/>
<accession>A0AAD5S4Q3</accession>
<organism evidence="2 3">
    <name type="scientific">Rhizophlyctis rosea</name>
    <dbReference type="NCBI Taxonomy" id="64517"/>
    <lineage>
        <taxon>Eukaryota</taxon>
        <taxon>Fungi</taxon>
        <taxon>Fungi incertae sedis</taxon>
        <taxon>Chytridiomycota</taxon>
        <taxon>Chytridiomycota incertae sedis</taxon>
        <taxon>Chytridiomycetes</taxon>
        <taxon>Rhizophlyctidales</taxon>
        <taxon>Rhizophlyctidaceae</taxon>
        <taxon>Rhizophlyctis</taxon>
    </lineage>
</organism>
<sequence length="78" mass="8342">MPRSSSVPNAFPTVMDTIYYDATTEEIVLVANGTDVTKRIPTVTLNPDDDAPNTSNKTAKKHPNCGAKCYIALAGVTE</sequence>
<comment type="caution">
    <text evidence="2">The sequence shown here is derived from an EMBL/GenBank/DDBJ whole genome shotgun (WGS) entry which is preliminary data.</text>
</comment>
<dbReference type="EMBL" id="JADGJD010001440">
    <property type="protein sequence ID" value="KAJ3042191.1"/>
    <property type="molecule type" value="Genomic_DNA"/>
</dbReference>
<dbReference type="AlphaFoldDB" id="A0AAD5S4Q3"/>